<dbReference type="PANTHER" id="PTHR28284:SF1">
    <property type="entry name" value="NUCLEOPORIN NUP60"/>
    <property type="match status" value="1"/>
</dbReference>
<dbReference type="EMBL" id="UFAJ01001255">
    <property type="protein sequence ID" value="SSD62203.1"/>
    <property type="molecule type" value="Genomic_DNA"/>
</dbReference>
<keyword evidence="3" id="KW-1185">Reference proteome</keyword>
<dbReference type="GO" id="GO:0031990">
    <property type="term" value="P:mRNA export from nucleus in response to heat stress"/>
    <property type="evidence" value="ECO:0007669"/>
    <property type="project" value="TreeGrafter"/>
</dbReference>
<dbReference type="GO" id="GO:0017056">
    <property type="term" value="F:structural constituent of nuclear pore"/>
    <property type="evidence" value="ECO:0007669"/>
    <property type="project" value="InterPro"/>
</dbReference>
<feature type="compositionally biased region" description="Basic and acidic residues" evidence="1">
    <location>
        <begin position="303"/>
        <end position="318"/>
    </location>
</feature>
<dbReference type="GO" id="GO:0016973">
    <property type="term" value="P:poly(A)+ mRNA export from nucleus"/>
    <property type="evidence" value="ECO:0007669"/>
    <property type="project" value="TreeGrafter"/>
</dbReference>
<reference evidence="3" key="1">
    <citation type="submission" date="2018-06" db="EMBL/GenBank/DDBJ databases">
        <authorList>
            <person name="Guldener U."/>
        </authorList>
    </citation>
    <scope>NUCLEOTIDE SEQUENCE [LARGE SCALE GENOMIC DNA]</scope>
    <source>
        <strain evidence="3">UTAD17</strain>
    </source>
</reference>
<dbReference type="GO" id="GO:0006607">
    <property type="term" value="P:NLS-bearing protein import into nucleus"/>
    <property type="evidence" value="ECO:0007669"/>
    <property type="project" value="TreeGrafter"/>
</dbReference>
<evidence type="ECO:0000313" key="2">
    <source>
        <dbReference type="EMBL" id="SSD62203.1"/>
    </source>
</evidence>
<dbReference type="GO" id="GO:0008298">
    <property type="term" value="P:intracellular mRNA localization"/>
    <property type="evidence" value="ECO:0007669"/>
    <property type="project" value="TreeGrafter"/>
</dbReference>
<feature type="region of interest" description="Disordered" evidence="1">
    <location>
        <begin position="293"/>
        <end position="318"/>
    </location>
</feature>
<organism evidence="2 3">
    <name type="scientific">Saccharomycodes ludwigii</name>
    <dbReference type="NCBI Taxonomy" id="36035"/>
    <lineage>
        <taxon>Eukaryota</taxon>
        <taxon>Fungi</taxon>
        <taxon>Dikarya</taxon>
        <taxon>Ascomycota</taxon>
        <taxon>Saccharomycotina</taxon>
        <taxon>Saccharomycetes</taxon>
        <taxon>Saccharomycodales</taxon>
        <taxon>Saccharomycodaceae</taxon>
        <taxon>Saccharomycodes</taxon>
    </lineage>
</organism>
<dbReference type="VEuPathDB" id="FungiDB:SCODWIG_03965"/>
<dbReference type="InterPro" id="IPR034432">
    <property type="entry name" value="Nup60"/>
</dbReference>
<proteinExistence type="predicted"/>
<dbReference type="AlphaFoldDB" id="A0A376BBY8"/>
<gene>
    <name evidence="2" type="ORF">SCODWIG_03965</name>
</gene>
<dbReference type="GO" id="GO:0034398">
    <property type="term" value="P:telomere tethering at nuclear periphery"/>
    <property type="evidence" value="ECO:0007669"/>
    <property type="project" value="TreeGrafter"/>
</dbReference>
<dbReference type="PANTHER" id="PTHR28284">
    <property type="entry name" value="NUCLEOPORIN NUP60"/>
    <property type="match status" value="1"/>
</dbReference>
<accession>A0A376BBY8</accession>
<evidence type="ECO:0000256" key="1">
    <source>
        <dbReference type="SAM" id="MobiDB-lite"/>
    </source>
</evidence>
<sequence length="427" mass="47729">MPGFIGKVVKPQTKKKSIFASLKSLFEIQRNKVVADNKKEKVKKLDYNNNNLLVPGGFYTGDYATPLQPIEVVNSIKNDTVVNNMDHGHENDSYASIHEDPDTSNAKLAKFFQEKGKEPLSEIELEGVLSLINKSRKVLVKKGEEAIDNHSAMLCDNKSAVLSSTRRSSEVPEFTPNYDPNLKHVQSLPYKKRIFDFSVVASPYKLNGIYQPKITENTSEEQEKTEVKGKKLSNTATALINLLSESEEPSLKLQRDDSMSNPYKSFLPKVVATKDASGCIEEQRNKNLLYKNKHMRSSSPGEKASRLEENSKLEKDEQSFIKDKTETALAPNKSKFSFSFNSTTQSLPKNTVANNVLKGPNENIKAGTLDGNSKVQNGSAIITKEKKEETETCYNYDFPTPSLFPGCALDSSVDEAKVELFKRSFVF</sequence>
<dbReference type="GO" id="GO:0044615">
    <property type="term" value="C:nuclear pore nuclear basket"/>
    <property type="evidence" value="ECO:0007669"/>
    <property type="project" value="InterPro"/>
</dbReference>
<name>A0A376BBY8_9ASCO</name>
<evidence type="ECO:0000313" key="3">
    <source>
        <dbReference type="Proteomes" id="UP000262825"/>
    </source>
</evidence>
<dbReference type="Proteomes" id="UP000262825">
    <property type="component" value="Unassembled WGS sequence"/>
</dbReference>
<protein>
    <submittedName>
        <fullName evidence="2">Uncharacterized protein</fullName>
    </submittedName>
</protein>